<comment type="caution">
    <text evidence="2">The sequence shown here is derived from an EMBL/GenBank/DDBJ whole genome shotgun (WGS) entry which is preliminary data.</text>
</comment>
<evidence type="ECO:0000313" key="3">
    <source>
        <dbReference type="Proteomes" id="UP000226429"/>
    </source>
</evidence>
<evidence type="ECO:0000259" key="1">
    <source>
        <dbReference type="Pfam" id="PF00534"/>
    </source>
</evidence>
<name>A0A370CI78_9COXI</name>
<dbReference type="SUPFAM" id="SSF53756">
    <property type="entry name" value="UDP-Glycosyltransferase/glycogen phosphorylase"/>
    <property type="match status" value="1"/>
</dbReference>
<gene>
    <name evidence="2" type="ORF">CFE62_003805</name>
</gene>
<dbReference type="PANTHER" id="PTHR45947:SF3">
    <property type="entry name" value="SULFOQUINOVOSYL TRANSFERASE SQD2"/>
    <property type="match status" value="1"/>
</dbReference>
<organism evidence="2 3">
    <name type="scientific">Candidatus Aquirickettsiella gammari</name>
    <dbReference type="NCBI Taxonomy" id="2016198"/>
    <lineage>
        <taxon>Bacteria</taxon>
        <taxon>Pseudomonadati</taxon>
        <taxon>Pseudomonadota</taxon>
        <taxon>Gammaproteobacteria</taxon>
        <taxon>Legionellales</taxon>
        <taxon>Coxiellaceae</taxon>
        <taxon>Candidatus Aquirickettsiella</taxon>
    </lineage>
</organism>
<dbReference type="EMBL" id="NMOS02000008">
    <property type="protein sequence ID" value="RDH40493.1"/>
    <property type="molecule type" value="Genomic_DNA"/>
</dbReference>
<accession>A0A370CI78</accession>
<sequence>MKTILCISDTLNDFKEISQGHAVYFFPITQLKPSQHSFSLFEAAFENLSKQLDLKQIDLIIAEYVEALPLVYFIRRAGFYCPAVLIPHTNAYPLNILSYFILLKCYAHVEDIILCGSENAVVAYKKMLAINAKNIATFGIKKDFVPLDRAYCRNELQLAKNKKILLFTGRFMNDKGLETLLSIYSSLLKCSDQAIQLIISTSHIDPIYYNALAHHTQNVIIFYRLTRAALVKLYNAADIYVSCALSIFETYGKSPLESIACGTPVIVPEWDGFPYYMTPERGSLIKVNFNQEPFASPYQFATLNSSDCIEKIITGLERESRIESILPNWAYYDDSIRQIKDLINVLLSKPSAKKFLKPFEKDKQAINLSLFSLSIKAFFKFYEINNIEDLILKNNQRAFSNEFSQGAKEILRMLHHEIFNWMDSCHKKVEEVREKEVRV</sequence>
<dbReference type="GO" id="GO:0016757">
    <property type="term" value="F:glycosyltransferase activity"/>
    <property type="evidence" value="ECO:0007669"/>
    <property type="project" value="InterPro"/>
</dbReference>
<keyword evidence="3" id="KW-1185">Reference proteome</keyword>
<reference evidence="2 3" key="1">
    <citation type="journal article" date="2017" name="Int. J. Syst. Evol. Microbiol.">
        <title>Aquarickettsiella crustaci n. gen. n. sp. (Gammaproteobacteria: Legionellales: Coxiellaceae); a bacterial pathogen of the freshwater crustacean: Gammarus fossarum (Malacostraca: Amphipoda).</title>
        <authorList>
            <person name="Bojko J."/>
            <person name="Dunn A.M."/>
            <person name="Stebbing P.D."/>
            <person name="Van Aerle R."/>
            <person name="Bacela-Spychalska K."/>
            <person name="Bean T.P."/>
            <person name="Stentiford G.D."/>
        </authorList>
    </citation>
    <scope>NUCLEOTIDE SEQUENCE [LARGE SCALE GENOMIC DNA]</scope>
    <source>
        <strain evidence="2">RA15029</strain>
    </source>
</reference>
<dbReference type="Pfam" id="PF00534">
    <property type="entry name" value="Glycos_transf_1"/>
    <property type="match status" value="1"/>
</dbReference>
<dbReference type="Proteomes" id="UP000226429">
    <property type="component" value="Unassembled WGS sequence"/>
</dbReference>
<feature type="domain" description="Glycosyl transferase family 1" evidence="1">
    <location>
        <begin position="153"/>
        <end position="295"/>
    </location>
</feature>
<dbReference type="CDD" id="cd03801">
    <property type="entry name" value="GT4_PimA-like"/>
    <property type="match status" value="1"/>
</dbReference>
<dbReference type="Gene3D" id="3.40.50.2000">
    <property type="entry name" value="Glycogen Phosphorylase B"/>
    <property type="match status" value="2"/>
</dbReference>
<proteinExistence type="predicted"/>
<protein>
    <submittedName>
        <fullName evidence="2">Glycosyltransferase</fullName>
    </submittedName>
</protein>
<reference evidence="2 3" key="2">
    <citation type="journal article" date="2018" name="J. Invertebr. Pathol.">
        <title>'Candidatus Aquirickettsiella gammari' (Gammaproteobacteria: Legionellales: Coxiellaceae): A bacterial pathogen of the freshwater crustacean Gammarus fossarum (Malacostraca: Amphipoda).</title>
        <authorList>
            <person name="Bojko J."/>
            <person name="Dunn A.M."/>
            <person name="Stebbing P.D."/>
            <person name="van Aerle R."/>
            <person name="Bacela-Spychalska K."/>
            <person name="Bean T.P."/>
            <person name="Urrutia A."/>
            <person name="Stentiford G.D."/>
        </authorList>
    </citation>
    <scope>NUCLEOTIDE SEQUENCE [LARGE SCALE GENOMIC DNA]</scope>
    <source>
        <strain evidence="2">RA15029</strain>
    </source>
</reference>
<dbReference type="PANTHER" id="PTHR45947">
    <property type="entry name" value="SULFOQUINOVOSYL TRANSFERASE SQD2"/>
    <property type="match status" value="1"/>
</dbReference>
<dbReference type="InterPro" id="IPR050194">
    <property type="entry name" value="Glycosyltransferase_grp1"/>
</dbReference>
<evidence type="ECO:0000313" key="2">
    <source>
        <dbReference type="EMBL" id="RDH40493.1"/>
    </source>
</evidence>
<dbReference type="InterPro" id="IPR001296">
    <property type="entry name" value="Glyco_trans_1"/>
</dbReference>
<dbReference type="AlphaFoldDB" id="A0A370CI78"/>